<sequence>MGKPRDTKIAILPSTTRKGTTLSTSAALDSPSVIDKLVSPPHASRAGTSAESENSHNIDNVSAVLDDSGSLGSFLDATIAKSRQIENTETPNAATPVNSPESVEYSSDDLDEDYVELDNDFIEKCKATTDARKIKKLLAEHAVRYTPSPDPKFATSPINIRDKDYDFSLDLSHIAIVEKTPFCGTEKESAVEHLTELSTLSGVFSDDVKMRTYFVAKIFPFSLKDDAKIWYNNLPPGSIKSPTDLRDIFFRKYFPASAQHAALQRIYNFDQEDGEKLPEAWARFCSLIRAQPDHDLEKNDLLDIFYSGLTIESRAYLDSCAGCVFRKRTPDDAEELLAKIGRNHDDWSTPEPTPTPIVKKRGMIKLNDEDMREAKKSLKEKGIKPEDVKNLPPIEDICETIPPSSMIEDPLYPEGHPKRVEQDSQPIKTSAHSKKKKKKHKNVVESSEPVNDPNSISISDAETESGNEHEEDNDKNDTPDKEEIEKEPEKHAKNKKYTKEDFITEKHGAVIDCNKGMVTFNVDNKEHTVYFPKRIDKDFKFNWSRSDPMVQYKIYNKAVNLPFGVFCAAIGVPQWGSCEKIRGTPRELSDLYTRICNGRSLSNDDGLERKKKESSEKMDETWAPQNKDEEQQIMWLNKLPPGVKIPLTAEQMAKVAKMDADGNNVRQKHHEQTGKHNYVSATSSQNSSATPAGKYMQRSSSSYEGLFKEIEDDDMSDDNNDNNNTQIKLEVYSNQAGMKQHAGPSSKYGIPDKQNNWKTQKQPIPAKISKEMKFATANTNSSDSTTSNTKETRGMGSTDEETSASKETGQKEAYSSSQKHSTGQSNSSTEEQATKQETKEELNDDDPEINPDPPTKMEEEMDKMFNTDDYPAVEEIISAAIPKEGARFKTRDDAFYRYALYARKEGFAVKKFSSKRSGKNGEIYMQTFTCNKEGCTNTDAKTSSQRRTNILLKTGCKAHIIVREFDGYWYIKKVHLEHNHPLEPTDYLIRFAHCHKRMTDLDRRLIHLLQMGRLPPRKMMLIFRSIRGKFRGIPFDAVDLSNIKSQQQQIEKDHDIQKCLERFKTLQKTVPGFYYAMEIDSEKRVRSLFWMDAMCVMNYKLFGDYISFDTTFSTNKYGLPFVPIVGVNNHGSTVLFAVALLKDQKTDTFIWVLETFVQAMGGKEPKTIITDQDKAMKKAIKTVLKTTTHRNCYFHIVTKMSQKESTFFAKNTGMSEMLMYVAKNAFTPAEFEMGWNKVIKDYNAGGEKHLSKLYRIRHRWVPAYFMDNFFPFSSSTGRSESTNNMWKCYSQHTDTITMFLEQYEVIQDKCLSALDKKKLVSSLKTAKAVTRHPFEKQALEQFTNDIFEKFQIEITNNTAFKVDGSLEPGRHLRLKRIVKSYDHMEFKRECFDVTFDDEKRNFMCSCKKMQRDGIHCCHVIKAMVHMEISDLPESFVIQRWRKDIDTELATLGNVADATCGDETLKFAGVMSHMAELCNKACPIDKAYNVMIQCMRDMETKVLAAIREDEGAKKLHDEETASNETLRDPPMSDRRGTKRGDRMMPGSEKKQKTRQITCGHCKVSGHNKTGCETLKAEIAAQAAQAAAQAAAAAQEAASQQRYTSNTAQDQSTDRHTNDDNNTTERTRIPGNTHGMYYHNGRIRCNMEYLVFGTQDILKR</sequence>
<dbReference type="InterPro" id="IPR031052">
    <property type="entry name" value="FHY3/FAR1"/>
</dbReference>
<feature type="compositionally biased region" description="Basic and acidic residues" evidence="2">
    <location>
        <begin position="1512"/>
        <end position="1549"/>
    </location>
</feature>
<feature type="compositionally biased region" description="Polar residues" evidence="2">
    <location>
        <begin position="13"/>
        <end position="27"/>
    </location>
</feature>
<feature type="compositionally biased region" description="Basic and acidic residues" evidence="2">
    <location>
        <begin position="832"/>
        <end position="841"/>
    </location>
</feature>
<dbReference type="Pfam" id="PF10551">
    <property type="entry name" value="MULE"/>
    <property type="match status" value="1"/>
</dbReference>
<feature type="region of interest" description="Disordered" evidence="2">
    <location>
        <begin position="1596"/>
        <end position="1633"/>
    </location>
</feature>
<dbReference type="InterPro" id="IPR018289">
    <property type="entry name" value="MULE_transposase_dom"/>
</dbReference>
<dbReference type="InterPro" id="IPR004330">
    <property type="entry name" value="FAR1_DNA_bnd_dom"/>
</dbReference>
<feature type="region of interest" description="Disordered" evidence="2">
    <location>
        <begin position="775"/>
        <end position="859"/>
    </location>
</feature>
<feature type="region of interest" description="Disordered" evidence="2">
    <location>
        <begin position="83"/>
        <end position="105"/>
    </location>
</feature>
<gene>
    <name evidence="4" type="ORF">QYE76_037633</name>
</gene>
<protein>
    <recommendedName>
        <fullName evidence="3">SWIM-type domain-containing protein</fullName>
    </recommendedName>
</protein>
<evidence type="ECO:0000256" key="2">
    <source>
        <dbReference type="SAM" id="MobiDB-lite"/>
    </source>
</evidence>
<feature type="compositionally biased region" description="Polar residues" evidence="2">
    <location>
        <begin position="1600"/>
        <end position="1609"/>
    </location>
</feature>
<feature type="compositionally biased region" description="Basic and acidic residues" evidence="2">
    <location>
        <begin position="1610"/>
        <end position="1626"/>
    </location>
</feature>
<feature type="region of interest" description="Disordered" evidence="2">
    <location>
        <begin position="1512"/>
        <end position="1555"/>
    </location>
</feature>
<evidence type="ECO:0000313" key="4">
    <source>
        <dbReference type="EMBL" id="KAK1601370.1"/>
    </source>
</evidence>
<accession>A0AAD8VE66</accession>
<feature type="compositionally biased region" description="Basic residues" evidence="2">
    <location>
        <begin position="431"/>
        <end position="441"/>
    </location>
</feature>
<evidence type="ECO:0000256" key="1">
    <source>
        <dbReference type="PROSITE-ProRule" id="PRU00325"/>
    </source>
</evidence>
<dbReference type="Pfam" id="PF03732">
    <property type="entry name" value="Retrotrans_gag"/>
    <property type="match status" value="1"/>
</dbReference>
<dbReference type="GO" id="GO:0006355">
    <property type="term" value="P:regulation of DNA-templated transcription"/>
    <property type="evidence" value="ECO:0007669"/>
    <property type="project" value="InterPro"/>
</dbReference>
<organism evidence="4 5">
    <name type="scientific">Lolium multiflorum</name>
    <name type="common">Italian ryegrass</name>
    <name type="synonym">Lolium perenne subsp. multiflorum</name>
    <dbReference type="NCBI Taxonomy" id="4521"/>
    <lineage>
        <taxon>Eukaryota</taxon>
        <taxon>Viridiplantae</taxon>
        <taxon>Streptophyta</taxon>
        <taxon>Embryophyta</taxon>
        <taxon>Tracheophyta</taxon>
        <taxon>Spermatophyta</taxon>
        <taxon>Magnoliopsida</taxon>
        <taxon>Liliopsida</taxon>
        <taxon>Poales</taxon>
        <taxon>Poaceae</taxon>
        <taxon>BOP clade</taxon>
        <taxon>Pooideae</taxon>
        <taxon>Poodae</taxon>
        <taxon>Poeae</taxon>
        <taxon>Poeae Chloroplast Group 2 (Poeae type)</taxon>
        <taxon>Loliodinae</taxon>
        <taxon>Loliinae</taxon>
        <taxon>Lolium</taxon>
    </lineage>
</organism>
<dbReference type="Pfam" id="PF03101">
    <property type="entry name" value="FAR1"/>
    <property type="match status" value="1"/>
</dbReference>
<dbReference type="Proteomes" id="UP001231189">
    <property type="component" value="Unassembled WGS sequence"/>
</dbReference>
<feature type="compositionally biased region" description="Polar residues" evidence="2">
    <location>
        <begin position="46"/>
        <end position="57"/>
    </location>
</feature>
<feature type="compositionally biased region" description="Polar residues" evidence="2">
    <location>
        <begin position="85"/>
        <end position="105"/>
    </location>
</feature>
<proteinExistence type="predicted"/>
<feature type="region of interest" description="Disordered" evidence="2">
    <location>
        <begin position="1"/>
        <end position="57"/>
    </location>
</feature>
<feature type="compositionally biased region" description="Basic and acidic residues" evidence="2">
    <location>
        <begin position="475"/>
        <end position="498"/>
    </location>
</feature>
<feature type="compositionally biased region" description="Basic and acidic residues" evidence="2">
    <location>
        <begin position="374"/>
        <end position="389"/>
    </location>
</feature>
<feature type="compositionally biased region" description="Polar residues" evidence="2">
    <location>
        <begin position="679"/>
        <end position="690"/>
    </location>
</feature>
<dbReference type="PROSITE" id="PS50966">
    <property type="entry name" value="ZF_SWIM"/>
    <property type="match status" value="1"/>
</dbReference>
<reference evidence="4" key="1">
    <citation type="submission" date="2023-07" db="EMBL/GenBank/DDBJ databases">
        <title>A chromosome-level genome assembly of Lolium multiflorum.</title>
        <authorList>
            <person name="Chen Y."/>
            <person name="Copetti D."/>
            <person name="Kolliker R."/>
            <person name="Studer B."/>
        </authorList>
    </citation>
    <scope>NUCLEOTIDE SEQUENCE</scope>
    <source>
        <strain evidence="4">02402/16</strain>
        <tissue evidence="4">Leaf</tissue>
    </source>
</reference>
<comment type="caution">
    <text evidence="4">The sequence shown here is derived from an EMBL/GenBank/DDBJ whole genome shotgun (WGS) entry which is preliminary data.</text>
</comment>
<feature type="compositionally biased region" description="Basic and acidic residues" evidence="2">
    <location>
        <begin position="606"/>
        <end position="626"/>
    </location>
</feature>
<evidence type="ECO:0000259" key="3">
    <source>
        <dbReference type="PROSITE" id="PS50966"/>
    </source>
</evidence>
<dbReference type="InterPro" id="IPR007527">
    <property type="entry name" value="Znf_SWIM"/>
</dbReference>
<feature type="region of interest" description="Disordered" evidence="2">
    <location>
        <begin position="669"/>
        <end position="701"/>
    </location>
</feature>
<feature type="compositionally biased region" description="Acidic residues" evidence="2">
    <location>
        <begin position="461"/>
        <end position="474"/>
    </location>
</feature>
<feature type="compositionally biased region" description="Polar residues" evidence="2">
    <location>
        <begin position="813"/>
        <end position="828"/>
    </location>
</feature>
<dbReference type="PANTHER" id="PTHR31669:SF214">
    <property type="entry name" value="PROTEIN FAR1-RELATED SEQUENCE"/>
    <property type="match status" value="1"/>
</dbReference>
<feature type="compositionally biased region" description="Polar residues" evidence="2">
    <location>
        <begin position="444"/>
        <end position="460"/>
    </location>
</feature>
<keyword evidence="5" id="KW-1185">Reference proteome</keyword>
<evidence type="ECO:0000313" key="5">
    <source>
        <dbReference type="Proteomes" id="UP001231189"/>
    </source>
</evidence>
<dbReference type="InterPro" id="IPR005162">
    <property type="entry name" value="Retrotrans_gag_dom"/>
</dbReference>
<feature type="region of interest" description="Disordered" evidence="2">
    <location>
        <begin position="603"/>
        <end position="626"/>
    </location>
</feature>
<dbReference type="PANTHER" id="PTHR31669">
    <property type="entry name" value="PROTEIN FAR1-RELATED SEQUENCE 10-RELATED"/>
    <property type="match status" value="1"/>
</dbReference>
<keyword evidence="1" id="KW-0479">Metal-binding</keyword>
<dbReference type="EMBL" id="JAUUTY010000453">
    <property type="protein sequence ID" value="KAK1601370.1"/>
    <property type="molecule type" value="Genomic_DNA"/>
</dbReference>
<feature type="domain" description="SWIM-type" evidence="3">
    <location>
        <begin position="1391"/>
        <end position="1427"/>
    </location>
</feature>
<name>A0AAD8VE66_LOLMU</name>
<dbReference type="GO" id="GO:0008270">
    <property type="term" value="F:zinc ion binding"/>
    <property type="evidence" value="ECO:0007669"/>
    <property type="project" value="UniProtKB-KW"/>
</dbReference>
<keyword evidence="1" id="KW-0862">Zinc</keyword>
<feature type="compositionally biased region" description="Low complexity" evidence="2">
    <location>
        <begin position="778"/>
        <end position="789"/>
    </location>
</feature>
<feature type="region of interest" description="Disordered" evidence="2">
    <location>
        <begin position="374"/>
        <end position="498"/>
    </location>
</feature>
<feature type="region of interest" description="Disordered" evidence="2">
    <location>
        <begin position="736"/>
        <end position="760"/>
    </location>
</feature>
<keyword evidence="1" id="KW-0863">Zinc-finger</keyword>